<accession>K5W6M9</accession>
<dbReference type="RefSeq" id="XP_007397463.1">
    <property type="nucleotide sequence ID" value="XM_007397401.1"/>
</dbReference>
<dbReference type="AlphaFoldDB" id="K5W6M9"/>
<dbReference type="GeneID" id="18917234"/>
<organism evidence="1 2">
    <name type="scientific">Phanerochaete carnosa (strain HHB-10118-sp)</name>
    <name type="common">White-rot fungus</name>
    <name type="synonym">Peniophora carnosa</name>
    <dbReference type="NCBI Taxonomy" id="650164"/>
    <lineage>
        <taxon>Eukaryota</taxon>
        <taxon>Fungi</taxon>
        <taxon>Dikarya</taxon>
        <taxon>Basidiomycota</taxon>
        <taxon>Agaricomycotina</taxon>
        <taxon>Agaricomycetes</taxon>
        <taxon>Polyporales</taxon>
        <taxon>Phanerochaetaceae</taxon>
        <taxon>Phanerochaete</taxon>
    </lineage>
</organism>
<dbReference type="InParanoid" id="K5W6M9"/>
<evidence type="ECO:0000313" key="2">
    <source>
        <dbReference type="Proteomes" id="UP000008370"/>
    </source>
</evidence>
<reference evidence="1 2" key="1">
    <citation type="journal article" date="2012" name="BMC Genomics">
        <title>Comparative genomics of the white-rot fungi, Phanerochaete carnosa and P. chrysosporium, to elucidate the genetic basis of the distinct wood types they colonize.</title>
        <authorList>
            <person name="Suzuki H."/>
            <person name="MacDonald J."/>
            <person name="Syed K."/>
            <person name="Salamov A."/>
            <person name="Hori C."/>
            <person name="Aerts A."/>
            <person name="Henrissat B."/>
            <person name="Wiebenga A."/>
            <person name="vanKuyk P.A."/>
            <person name="Barry K."/>
            <person name="Lindquist E."/>
            <person name="LaButti K."/>
            <person name="Lapidus A."/>
            <person name="Lucas S."/>
            <person name="Coutinho P."/>
            <person name="Gong Y."/>
            <person name="Samejima M."/>
            <person name="Mahadevan R."/>
            <person name="Abou-Zaid M."/>
            <person name="de Vries R.P."/>
            <person name="Igarashi K."/>
            <person name="Yadav J.S."/>
            <person name="Grigoriev I.V."/>
            <person name="Master E.R."/>
        </authorList>
    </citation>
    <scope>NUCLEOTIDE SEQUENCE [LARGE SCALE GENOMIC DNA]</scope>
    <source>
        <strain evidence="1 2">HHB-10118-sp</strain>
    </source>
</reference>
<proteinExistence type="predicted"/>
<dbReference type="HOGENOM" id="CLU_2292664_0_0_1"/>
<dbReference type="Proteomes" id="UP000008370">
    <property type="component" value="Unassembled WGS sequence"/>
</dbReference>
<sequence>MCRIHVTPKYRRRIRCFIFGSMSSVEVLVNFTPRYNVRVHRIPPHAGFTPRLYSCLRVHGELYMVLMEYFPSENSVVPQGSKHVSSAVALRRRRHSDLNAA</sequence>
<protein>
    <submittedName>
        <fullName evidence="1">Uncharacterized protein</fullName>
    </submittedName>
</protein>
<evidence type="ECO:0000313" key="1">
    <source>
        <dbReference type="EMBL" id="EKM54785.1"/>
    </source>
</evidence>
<gene>
    <name evidence="1" type="ORF">PHACADRAFT_258877</name>
</gene>
<name>K5W6M9_PHACS</name>
<dbReference type="EMBL" id="JH930473">
    <property type="protein sequence ID" value="EKM54785.1"/>
    <property type="molecule type" value="Genomic_DNA"/>
</dbReference>
<dbReference type="KEGG" id="pco:PHACADRAFT_258877"/>
<keyword evidence="2" id="KW-1185">Reference proteome</keyword>